<protein>
    <recommendedName>
        <fullName evidence="4">Lipoprotein</fullName>
    </recommendedName>
</protein>
<dbReference type="PROSITE" id="PS51257">
    <property type="entry name" value="PROKAR_LIPOPROTEIN"/>
    <property type="match status" value="1"/>
</dbReference>
<dbReference type="InterPro" id="IPR032710">
    <property type="entry name" value="NTF2-like_dom_sf"/>
</dbReference>
<reference evidence="2 3" key="1">
    <citation type="submission" date="2023-07" db="EMBL/GenBank/DDBJ databases">
        <title>Sorghum-associated microbial communities from plants grown in Nebraska, USA.</title>
        <authorList>
            <person name="Schachtman D."/>
        </authorList>
    </citation>
    <scope>NUCLEOTIDE SEQUENCE [LARGE SCALE GENOMIC DNA]</scope>
    <source>
        <strain evidence="2 3">BE107</strain>
    </source>
</reference>
<name>A0ABU1RMI3_9GAMM</name>
<feature type="signal peptide" evidence="1">
    <location>
        <begin position="1"/>
        <end position="19"/>
    </location>
</feature>
<sequence>MRRTDALFLALALSACAVACTRTDDAAPVPTPARPETAVVAPPSLAPAADAAPPMAAEASDQATPAAARQVVVDYYTAIDAGNYAKAYALWSDNGAASGQTFEHFSGGYANTRSVHAVVGDPTDEEGAAGSRYLQVPVQLNALQRDGSERRYDGRFTLRAVMADGATREQRRWHLASAEMQRIK</sequence>
<dbReference type="EMBL" id="JAVDTT010000001">
    <property type="protein sequence ID" value="MDR6839994.1"/>
    <property type="molecule type" value="Genomic_DNA"/>
</dbReference>
<organism evidence="2 3">
    <name type="scientific">Pseudoxanthomonas sacheonensis</name>
    <dbReference type="NCBI Taxonomy" id="443615"/>
    <lineage>
        <taxon>Bacteria</taxon>
        <taxon>Pseudomonadati</taxon>
        <taxon>Pseudomonadota</taxon>
        <taxon>Gammaproteobacteria</taxon>
        <taxon>Lysobacterales</taxon>
        <taxon>Lysobacteraceae</taxon>
        <taxon>Pseudoxanthomonas</taxon>
    </lineage>
</organism>
<proteinExistence type="predicted"/>
<dbReference type="Proteomes" id="UP001254759">
    <property type="component" value="Unassembled WGS sequence"/>
</dbReference>
<feature type="chain" id="PRO_5047022033" description="Lipoprotein" evidence="1">
    <location>
        <begin position="20"/>
        <end position="184"/>
    </location>
</feature>
<evidence type="ECO:0000313" key="2">
    <source>
        <dbReference type="EMBL" id="MDR6839994.1"/>
    </source>
</evidence>
<evidence type="ECO:0000256" key="1">
    <source>
        <dbReference type="SAM" id="SignalP"/>
    </source>
</evidence>
<evidence type="ECO:0000313" key="3">
    <source>
        <dbReference type="Proteomes" id="UP001254759"/>
    </source>
</evidence>
<keyword evidence="3" id="KW-1185">Reference proteome</keyword>
<evidence type="ECO:0008006" key="4">
    <source>
        <dbReference type="Google" id="ProtNLM"/>
    </source>
</evidence>
<gene>
    <name evidence="2" type="ORF">J2W94_000258</name>
</gene>
<dbReference type="SUPFAM" id="SSF54427">
    <property type="entry name" value="NTF2-like"/>
    <property type="match status" value="1"/>
</dbReference>
<dbReference type="RefSeq" id="WP_310089804.1">
    <property type="nucleotide sequence ID" value="NZ_JAVDTT010000001.1"/>
</dbReference>
<comment type="caution">
    <text evidence="2">The sequence shown here is derived from an EMBL/GenBank/DDBJ whole genome shotgun (WGS) entry which is preliminary data.</text>
</comment>
<keyword evidence="1" id="KW-0732">Signal</keyword>
<accession>A0ABU1RMI3</accession>